<dbReference type="Gene3D" id="2.60.120.620">
    <property type="entry name" value="q2cbj1_9rhob like domain"/>
    <property type="match status" value="1"/>
</dbReference>
<feature type="domain" description="Fe2OG dioxygenase" evidence="9">
    <location>
        <begin position="213"/>
        <end position="320"/>
    </location>
</feature>
<dbReference type="Gene3D" id="1.25.40.10">
    <property type="entry name" value="Tetratricopeptide repeat domain"/>
    <property type="match status" value="1"/>
</dbReference>
<dbReference type="InterPro" id="IPR011990">
    <property type="entry name" value="TPR-like_helical_dom_sf"/>
</dbReference>
<evidence type="ECO:0000259" key="9">
    <source>
        <dbReference type="PROSITE" id="PS51471"/>
    </source>
</evidence>
<evidence type="ECO:0000313" key="10">
    <source>
        <dbReference type="EMBL" id="RST30844.1"/>
    </source>
</evidence>
<dbReference type="AlphaFoldDB" id="A0A429VA71"/>
<reference evidence="10 11" key="1">
    <citation type="submission" date="2018-12" db="EMBL/GenBank/DDBJ databases">
        <title>Sphingomonas sp. HMF7854 Genome sequencing and assembly.</title>
        <authorList>
            <person name="Cha I."/>
            <person name="Kang H."/>
            <person name="Kim H."/>
            <person name="Kang J."/>
            <person name="Joh K."/>
        </authorList>
    </citation>
    <scope>NUCLEOTIDE SEQUENCE [LARGE SCALE GENOMIC DNA]</scope>
    <source>
        <strain evidence="10 11">HMF7854</strain>
    </source>
</reference>
<accession>A0A429VA71</accession>
<dbReference type="GO" id="GO:0031418">
    <property type="term" value="F:L-ascorbic acid binding"/>
    <property type="evidence" value="ECO:0007669"/>
    <property type="project" value="UniProtKB-KW"/>
</dbReference>
<organism evidence="10 11">
    <name type="scientific">Sphingomonas ginkgonis</name>
    <dbReference type="NCBI Taxonomy" id="2315330"/>
    <lineage>
        <taxon>Bacteria</taxon>
        <taxon>Pseudomonadati</taxon>
        <taxon>Pseudomonadota</taxon>
        <taxon>Alphaproteobacteria</taxon>
        <taxon>Sphingomonadales</taxon>
        <taxon>Sphingomonadaceae</taxon>
        <taxon>Sphingomonas</taxon>
    </lineage>
</organism>
<dbReference type="SMART" id="SM00702">
    <property type="entry name" value="P4Hc"/>
    <property type="match status" value="1"/>
</dbReference>
<dbReference type="OrthoDB" id="269774at2"/>
<keyword evidence="8" id="KW-0325">Glycoprotein</keyword>
<dbReference type="InterPro" id="IPR006620">
    <property type="entry name" value="Pro_4_hyd_alph"/>
</dbReference>
<dbReference type="Proteomes" id="UP000274661">
    <property type="component" value="Unassembled WGS sequence"/>
</dbReference>
<keyword evidence="7" id="KW-0408">Iron</keyword>
<dbReference type="Pfam" id="PF13640">
    <property type="entry name" value="2OG-FeII_Oxy_3"/>
    <property type="match status" value="1"/>
</dbReference>
<dbReference type="EMBL" id="RWJF01000001">
    <property type="protein sequence ID" value="RST30844.1"/>
    <property type="molecule type" value="Genomic_DNA"/>
</dbReference>
<comment type="cofactor">
    <cofactor evidence="1">
        <name>L-ascorbate</name>
        <dbReference type="ChEBI" id="CHEBI:38290"/>
    </cofactor>
</comment>
<keyword evidence="2" id="KW-0479">Metal-binding</keyword>
<keyword evidence="4" id="KW-0847">Vitamin C</keyword>
<gene>
    <name evidence="10" type="ORF">HMF7854_08325</name>
</gene>
<dbReference type="GO" id="GO:0051213">
    <property type="term" value="F:dioxygenase activity"/>
    <property type="evidence" value="ECO:0007669"/>
    <property type="project" value="UniProtKB-KW"/>
</dbReference>
<dbReference type="RefSeq" id="WP_126718678.1">
    <property type="nucleotide sequence ID" value="NZ_RWJF01000001.1"/>
</dbReference>
<protein>
    <submittedName>
        <fullName evidence="10">Peptidyl prolyl 4-hydroxylase subunit alpha</fullName>
    </submittedName>
</protein>
<dbReference type="SUPFAM" id="SSF81901">
    <property type="entry name" value="HCP-like"/>
    <property type="match status" value="1"/>
</dbReference>
<evidence type="ECO:0000256" key="2">
    <source>
        <dbReference type="ARBA" id="ARBA00022723"/>
    </source>
</evidence>
<sequence>MIDPVRQAAGLLQRGDVQGAARLLKQAEVAGDGAAARELGLWLLSGQLVRRDLPGARAMFARAASLGDAPAEAILRAFVAQGIGGSRDWAAALQMLRDAAATDESARKEFALLGQMSLDSSGDPRAPSTAEIVSEAPLVRRFPKLLTDAECDYLIAAAEPLLQPSVIVDPATGEQRPNPIRTSSGASFPFVHERPAIHALNRRLAAASGTEVGAGEPLQVLRYAPGEEYRLHSDALPGVVPAQQRRWTFLVWLNDEFAGGETAFPKAGLRLRGRKGDGLLFRNVLDDGRPDDGAVHAGLPVTAGVKLLASRWIRAAPLQY</sequence>
<dbReference type="GO" id="GO:0016705">
    <property type="term" value="F:oxidoreductase activity, acting on paired donors, with incorporation or reduction of molecular oxygen"/>
    <property type="evidence" value="ECO:0007669"/>
    <property type="project" value="InterPro"/>
</dbReference>
<proteinExistence type="predicted"/>
<evidence type="ECO:0000256" key="8">
    <source>
        <dbReference type="ARBA" id="ARBA00023180"/>
    </source>
</evidence>
<name>A0A429VA71_9SPHN</name>
<dbReference type="PROSITE" id="PS51471">
    <property type="entry name" value="FE2OG_OXY"/>
    <property type="match status" value="1"/>
</dbReference>
<dbReference type="GO" id="GO:0005506">
    <property type="term" value="F:iron ion binding"/>
    <property type="evidence" value="ECO:0007669"/>
    <property type="project" value="InterPro"/>
</dbReference>
<dbReference type="PANTHER" id="PTHR10869:SF246">
    <property type="entry name" value="TRANSMEMBRANE PROLYL 4-HYDROXYLASE"/>
    <property type="match status" value="1"/>
</dbReference>
<evidence type="ECO:0000256" key="7">
    <source>
        <dbReference type="ARBA" id="ARBA00023004"/>
    </source>
</evidence>
<dbReference type="InterPro" id="IPR044862">
    <property type="entry name" value="Pro_4_hyd_alph_FE2OG_OXY"/>
</dbReference>
<dbReference type="PANTHER" id="PTHR10869">
    <property type="entry name" value="PROLYL 4-HYDROXYLASE ALPHA SUBUNIT"/>
    <property type="match status" value="1"/>
</dbReference>
<keyword evidence="11" id="KW-1185">Reference proteome</keyword>
<dbReference type="InterPro" id="IPR045054">
    <property type="entry name" value="P4HA-like"/>
</dbReference>
<evidence type="ECO:0000256" key="6">
    <source>
        <dbReference type="ARBA" id="ARBA00023002"/>
    </source>
</evidence>
<evidence type="ECO:0000256" key="1">
    <source>
        <dbReference type="ARBA" id="ARBA00001961"/>
    </source>
</evidence>
<evidence type="ECO:0000256" key="4">
    <source>
        <dbReference type="ARBA" id="ARBA00022896"/>
    </source>
</evidence>
<keyword evidence="3" id="KW-0256">Endoplasmic reticulum</keyword>
<evidence type="ECO:0000256" key="5">
    <source>
        <dbReference type="ARBA" id="ARBA00022964"/>
    </source>
</evidence>
<evidence type="ECO:0000256" key="3">
    <source>
        <dbReference type="ARBA" id="ARBA00022824"/>
    </source>
</evidence>
<keyword evidence="5" id="KW-0223">Dioxygenase</keyword>
<dbReference type="InterPro" id="IPR005123">
    <property type="entry name" value="Oxoglu/Fe-dep_dioxygenase_dom"/>
</dbReference>
<comment type="caution">
    <text evidence="10">The sequence shown here is derived from an EMBL/GenBank/DDBJ whole genome shotgun (WGS) entry which is preliminary data.</text>
</comment>
<keyword evidence="6" id="KW-0560">Oxidoreductase</keyword>
<evidence type="ECO:0000313" key="11">
    <source>
        <dbReference type="Proteomes" id="UP000274661"/>
    </source>
</evidence>